<sequence>MFGLSKTVYYRWLKENKPINRCINYELVLKIDQEFKDSGNTYGPKRIAKELGISVKKARRYMIFYNLKPNNSHPPKKEKSPIPEQEGKYKQIIKPKMDLTKFGDVFSTDITEVNYGKEKWYTCAFYHIKQKKVFGVVTKPYKGMELVMESFLKMVDEFGSFKKNSIIHSDNGSEFKSYQYWLILTWFGFKPSMSRVGKSTDNGFIEGFWSTLKREALKESHVYTTLDEYSLNLKHYCNFYNNKRITLL</sequence>
<accession>A0A2S5R9E5</accession>
<dbReference type="GO" id="GO:0003676">
    <property type="term" value="F:nucleic acid binding"/>
    <property type="evidence" value="ECO:0007669"/>
    <property type="project" value="InterPro"/>
</dbReference>
<dbReference type="SUPFAM" id="SSF53098">
    <property type="entry name" value="Ribonuclease H-like"/>
    <property type="match status" value="1"/>
</dbReference>
<dbReference type="InterPro" id="IPR001584">
    <property type="entry name" value="Integrase_cat-core"/>
</dbReference>
<dbReference type="Gene3D" id="3.30.420.10">
    <property type="entry name" value="Ribonuclease H-like superfamily/Ribonuclease H"/>
    <property type="match status" value="1"/>
</dbReference>
<comment type="caution">
    <text evidence="2">The sequence shown here is derived from an EMBL/GenBank/DDBJ whole genome shotgun (WGS) entry which is preliminary data.</text>
</comment>
<keyword evidence="4" id="KW-1185">Reference proteome</keyword>
<evidence type="ECO:0000313" key="2">
    <source>
        <dbReference type="EMBL" id="PPE03949.1"/>
    </source>
</evidence>
<dbReference type="InterPro" id="IPR050900">
    <property type="entry name" value="Transposase_IS3/IS150/IS904"/>
</dbReference>
<protein>
    <submittedName>
        <fullName evidence="2">Transposase</fullName>
    </submittedName>
</protein>
<dbReference type="RefSeq" id="WP_028126637.1">
    <property type="nucleotide sequence ID" value="NZ_PHNE01000001.1"/>
</dbReference>
<organism evidence="2 4">
    <name type="scientific">Williamsoniiplasma lucivorax</name>
    <dbReference type="NCBI Taxonomy" id="209274"/>
    <lineage>
        <taxon>Bacteria</taxon>
        <taxon>Bacillati</taxon>
        <taxon>Mycoplasmatota</taxon>
        <taxon>Mollicutes</taxon>
        <taxon>Entomoplasmatales</taxon>
        <taxon>Williamsoniiplasma</taxon>
    </lineage>
</organism>
<reference evidence="2 4" key="1">
    <citation type="submission" date="2017-11" db="EMBL/GenBank/DDBJ databases">
        <title>Genome sequence of Entomoplasma lucivorax PIPN-2 (ATCC 49196).</title>
        <authorList>
            <person name="Lo W.-S."/>
            <person name="Gasparich G.E."/>
            <person name="Kuo C.-H."/>
        </authorList>
    </citation>
    <scope>NUCLEOTIDE SEQUENCE [LARGE SCALE GENOMIC DNA]</scope>
    <source>
        <strain evidence="2 4">PIPN-2</strain>
    </source>
</reference>
<dbReference type="InterPro" id="IPR012337">
    <property type="entry name" value="RNaseH-like_sf"/>
</dbReference>
<name>A0A2S5R9E5_9MOLU</name>
<dbReference type="STRING" id="1399797.GCA_000518285_00870"/>
<dbReference type="PANTHER" id="PTHR46889:SF4">
    <property type="entry name" value="TRANSPOSASE INSO FOR INSERTION SEQUENCE ELEMENT IS911B-RELATED"/>
    <property type="match status" value="1"/>
</dbReference>
<gene>
    <name evidence="3" type="ORF">ELUCI_v1c03850</name>
    <name evidence="2" type="ORF">ELUCI_v1c09550</name>
</gene>
<evidence type="ECO:0000313" key="4">
    <source>
        <dbReference type="Proteomes" id="UP000237865"/>
    </source>
</evidence>
<feature type="domain" description="Integrase catalytic" evidence="1">
    <location>
        <begin position="91"/>
        <end position="248"/>
    </location>
</feature>
<dbReference type="Proteomes" id="UP000237865">
    <property type="component" value="Unassembled WGS sequence"/>
</dbReference>
<evidence type="ECO:0000259" key="1">
    <source>
        <dbReference type="PROSITE" id="PS50994"/>
    </source>
</evidence>
<dbReference type="PROSITE" id="PS50994">
    <property type="entry name" value="INTEGRASE"/>
    <property type="match status" value="1"/>
</dbReference>
<dbReference type="EMBL" id="PHNE01000001">
    <property type="protein sequence ID" value="PPE06094.1"/>
    <property type="molecule type" value="Genomic_DNA"/>
</dbReference>
<dbReference type="InterPro" id="IPR036397">
    <property type="entry name" value="RNaseH_sf"/>
</dbReference>
<dbReference type="AlphaFoldDB" id="A0A2S5R9E5"/>
<proteinExistence type="predicted"/>
<dbReference type="PANTHER" id="PTHR46889">
    <property type="entry name" value="TRANSPOSASE INSF FOR INSERTION SEQUENCE IS3B-RELATED"/>
    <property type="match status" value="1"/>
</dbReference>
<dbReference type="Pfam" id="PF00665">
    <property type="entry name" value="rve"/>
    <property type="match status" value="1"/>
</dbReference>
<dbReference type="EMBL" id="PHNE01000007">
    <property type="protein sequence ID" value="PPE03949.1"/>
    <property type="molecule type" value="Genomic_DNA"/>
</dbReference>
<evidence type="ECO:0000313" key="3">
    <source>
        <dbReference type="EMBL" id="PPE06094.1"/>
    </source>
</evidence>
<dbReference type="Pfam" id="PF13333">
    <property type="entry name" value="rve_2"/>
    <property type="match status" value="1"/>
</dbReference>
<dbReference type="GO" id="GO:0015074">
    <property type="term" value="P:DNA integration"/>
    <property type="evidence" value="ECO:0007669"/>
    <property type="project" value="InterPro"/>
</dbReference>